<accession>A0A0V7ZGN9</accession>
<reference evidence="2 4" key="1">
    <citation type="journal article" date="2015" name="Genome Announc.">
        <title>Draft Genome of the Euendolithic (true boring) Cyanobacterium Mastigocoleus testarum strain BC008.</title>
        <authorList>
            <person name="Guida B.S."/>
            <person name="Garcia-Pichel F."/>
        </authorList>
    </citation>
    <scope>NUCLEOTIDE SEQUENCE [LARGE SCALE GENOMIC DNA]</scope>
    <source>
        <strain evidence="2 4">BC008</strain>
    </source>
</reference>
<dbReference type="GO" id="GO:0006355">
    <property type="term" value="P:regulation of DNA-templated transcription"/>
    <property type="evidence" value="ECO:0007669"/>
    <property type="project" value="InterPro"/>
</dbReference>
<name>A0A0V7ZGN9_9CYAN</name>
<dbReference type="Proteomes" id="UP000053372">
    <property type="component" value="Unassembled WGS sequence"/>
</dbReference>
<dbReference type="AlphaFoldDB" id="A0A0V7ZGN9"/>
<dbReference type="InterPro" id="IPR010985">
    <property type="entry name" value="Ribbon_hlx_hlx"/>
</dbReference>
<proteinExistence type="predicted"/>
<protein>
    <submittedName>
        <fullName evidence="2">CopG family transcriptional regulator</fullName>
    </submittedName>
</protein>
<dbReference type="OrthoDB" id="516070at2"/>
<evidence type="ECO:0000313" key="4">
    <source>
        <dbReference type="Proteomes" id="UP000053372"/>
    </source>
</evidence>
<evidence type="ECO:0000259" key="1">
    <source>
        <dbReference type="Pfam" id="PF01402"/>
    </source>
</evidence>
<dbReference type="EMBL" id="LMTZ01000133">
    <property type="protein sequence ID" value="KST63715.1"/>
    <property type="molecule type" value="Genomic_DNA"/>
</dbReference>
<dbReference type="InterPro" id="IPR002145">
    <property type="entry name" value="CopG"/>
</dbReference>
<dbReference type="Pfam" id="PF01402">
    <property type="entry name" value="RHH_1"/>
    <property type="match status" value="1"/>
</dbReference>
<evidence type="ECO:0000313" key="2">
    <source>
        <dbReference type="EMBL" id="KST63715.1"/>
    </source>
</evidence>
<gene>
    <name evidence="3" type="ORF">BC008_03260</name>
    <name evidence="2" type="ORF">BC008_14755</name>
</gene>
<comment type="caution">
    <text evidence="2">The sequence shown here is derived from an EMBL/GenBank/DDBJ whole genome shotgun (WGS) entry which is preliminary data.</text>
</comment>
<dbReference type="RefSeq" id="WP_072207696.1">
    <property type="nucleotide sequence ID" value="NZ_LMTZ01000032.1"/>
</dbReference>
<sequence length="53" mass="6175">MLNKKSDVKQLSINLSVQEVEKLEKYCQKTGRQTNDIIRELVRTLPIVVPHKL</sequence>
<organism evidence="2 4">
    <name type="scientific">Mastigocoleus testarum BC008</name>
    <dbReference type="NCBI Taxonomy" id="371196"/>
    <lineage>
        <taxon>Bacteria</taxon>
        <taxon>Bacillati</taxon>
        <taxon>Cyanobacteriota</taxon>
        <taxon>Cyanophyceae</taxon>
        <taxon>Nostocales</taxon>
        <taxon>Hapalosiphonaceae</taxon>
        <taxon>Mastigocoleus</taxon>
    </lineage>
</organism>
<evidence type="ECO:0000313" key="3">
    <source>
        <dbReference type="EMBL" id="KST69221.1"/>
    </source>
</evidence>
<dbReference type="SUPFAM" id="SSF47598">
    <property type="entry name" value="Ribbon-helix-helix"/>
    <property type="match status" value="1"/>
</dbReference>
<dbReference type="EMBL" id="LMTZ01000032">
    <property type="protein sequence ID" value="KST69221.1"/>
    <property type="molecule type" value="Genomic_DNA"/>
</dbReference>
<keyword evidence="4" id="KW-1185">Reference proteome</keyword>
<feature type="domain" description="Ribbon-helix-helix protein CopG" evidence="1">
    <location>
        <begin position="9"/>
        <end position="44"/>
    </location>
</feature>